<dbReference type="InterPro" id="IPR008271">
    <property type="entry name" value="Ser/Thr_kinase_AS"/>
</dbReference>
<keyword evidence="2" id="KW-0723">Serine/threonine-protein kinase</keyword>
<dbReference type="InterPro" id="IPR000719">
    <property type="entry name" value="Prot_kinase_dom"/>
</dbReference>
<dbReference type="Proteomes" id="UP001642483">
    <property type="component" value="Unassembled WGS sequence"/>
</dbReference>
<dbReference type="Pfam" id="PF00069">
    <property type="entry name" value="Pkinase"/>
    <property type="match status" value="1"/>
</dbReference>
<keyword evidence="4 7" id="KW-0547">Nucleotide-binding</keyword>
<sequence>MKMHVSKSSSSSTASPSELSGDDCLMKDNSSDKRLVKQISGATDISNIDANLTDEDSVMPNTASVSEPIEINPTKRLQAAQAARQRRRKKRRTRAADSFCNGTFDDLYYITDELLGEGAYARVWTCVNKYTNKQYAVKIIEKHVAGHSRMKVFKEVELLHQCTGRSNILQLIEYFEDSERFYLVFEKMYGGTLLHRIEKSEHFDECEAARVVKDIATALAFLHDKGIAHRDLKPANILCETADKVSPVKICDFDLASGCRSSIMEPIRTPELSSPVGSAEYMAPEVVDTFVFEESLSYDKRCDIWSLGVITYIMLSGHPPFVGACGEDCGWDVGEACQACQDMLFASIKSGEYSFPEEQWSGVSNDAKDLISHLLVRDRSSRYNAHEILEHPWIRGSASETPLSTPQLLSRRDSSTHDLTQFAAHAVAYERKLACNDNSTIVQDFSQIRLSPPGNSALAKRRLGTSPPSASDLGIMMKYNADSAATIKQSPQKHNGTTAAGHTCATMARLVTSARGTAKATMGFGLKSIQGT</sequence>
<dbReference type="SMART" id="SM00220">
    <property type="entry name" value="S_TKc"/>
    <property type="match status" value="1"/>
</dbReference>
<dbReference type="PROSITE" id="PS50011">
    <property type="entry name" value="PROTEIN_KINASE_DOM"/>
    <property type="match status" value="1"/>
</dbReference>
<evidence type="ECO:0000313" key="11">
    <source>
        <dbReference type="Proteomes" id="UP001642483"/>
    </source>
</evidence>
<name>A0ABP0GFH5_CLALP</name>
<protein>
    <recommendedName>
        <fullName evidence="9">Protein kinase domain-containing protein</fullName>
    </recommendedName>
</protein>
<dbReference type="PROSITE" id="PS00107">
    <property type="entry name" value="PROTEIN_KINASE_ATP"/>
    <property type="match status" value="1"/>
</dbReference>
<feature type="compositionally biased region" description="Basic residues" evidence="8">
    <location>
        <begin position="84"/>
        <end position="93"/>
    </location>
</feature>
<comment type="caution">
    <text evidence="10">The sequence shown here is derived from an EMBL/GenBank/DDBJ whole genome shotgun (WGS) entry which is preliminary data.</text>
</comment>
<dbReference type="CDD" id="cd14090">
    <property type="entry name" value="STKc_Mnk"/>
    <property type="match status" value="1"/>
</dbReference>
<evidence type="ECO:0000256" key="3">
    <source>
        <dbReference type="ARBA" id="ARBA00022679"/>
    </source>
</evidence>
<keyword evidence="6 7" id="KW-0067">ATP-binding</keyword>
<keyword evidence="11" id="KW-1185">Reference proteome</keyword>
<dbReference type="EMBL" id="CAWYQH010000108">
    <property type="protein sequence ID" value="CAK8689596.1"/>
    <property type="molecule type" value="Genomic_DNA"/>
</dbReference>
<dbReference type="PROSITE" id="PS00108">
    <property type="entry name" value="PROTEIN_KINASE_ST"/>
    <property type="match status" value="1"/>
</dbReference>
<evidence type="ECO:0000256" key="4">
    <source>
        <dbReference type="ARBA" id="ARBA00022741"/>
    </source>
</evidence>
<dbReference type="SUPFAM" id="SSF56112">
    <property type="entry name" value="Protein kinase-like (PK-like)"/>
    <property type="match status" value="1"/>
</dbReference>
<keyword evidence="5" id="KW-0418">Kinase</keyword>
<dbReference type="InterPro" id="IPR050205">
    <property type="entry name" value="CDPK_Ser/Thr_kinases"/>
</dbReference>
<accession>A0ABP0GFH5</accession>
<dbReference type="InterPro" id="IPR017441">
    <property type="entry name" value="Protein_kinase_ATP_BS"/>
</dbReference>
<evidence type="ECO:0000256" key="7">
    <source>
        <dbReference type="PROSITE-ProRule" id="PRU10141"/>
    </source>
</evidence>
<feature type="compositionally biased region" description="Low complexity" evidence="8">
    <location>
        <begin position="1"/>
        <end position="19"/>
    </location>
</feature>
<feature type="binding site" evidence="7">
    <location>
        <position position="138"/>
    </location>
    <ligand>
        <name>ATP</name>
        <dbReference type="ChEBI" id="CHEBI:30616"/>
    </ligand>
</feature>
<dbReference type="PANTHER" id="PTHR24349">
    <property type="entry name" value="SERINE/THREONINE-PROTEIN KINASE"/>
    <property type="match status" value="1"/>
</dbReference>
<evidence type="ECO:0000256" key="2">
    <source>
        <dbReference type="ARBA" id="ARBA00022527"/>
    </source>
</evidence>
<organism evidence="10 11">
    <name type="scientific">Clavelina lepadiformis</name>
    <name type="common">Light-bulb sea squirt</name>
    <name type="synonym">Ascidia lepadiformis</name>
    <dbReference type="NCBI Taxonomy" id="159417"/>
    <lineage>
        <taxon>Eukaryota</taxon>
        <taxon>Metazoa</taxon>
        <taxon>Chordata</taxon>
        <taxon>Tunicata</taxon>
        <taxon>Ascidiacea</taxon>
        <taxon>Aplousobranchia</taxon>
        <taxon>Clavelinidae</taxon>
        <taxon>Clavelina</taxon>
    </lineage>
</organism>
<evidence type="ECO:0000259" key="9">
    <source>
        <dbReference type="PROSITE" id="PS50011"/>
    </source>
</evidence>
<comment type="similarity">
    <text evidence="1">Belongs to the protein kinase superfamily. CAMK Ser/Thr protein kinase family.</text>
</comment>
<keyword evidence="3" id="KW-0808">Transferase</keyword>
<evidence type="ECO:0000256" key="8">
    <source>
        <dbReference type="SAM" id="MobiDB-lite"/>
    </source>
</evidence>
<proteinExistence type="inferred from homology"/>
<evidence type="ECO:0000256" key="6">
    <source>
        <dbReference type="ARBA" id="ARBA00022840"/>
    </source>
</evidence>
<dbReference type="Gene3D" id="3.30.200.20">
    <property type="entry name" value="Phosphorylase Kinase, domain 1"/>
    <property type="match status" value="1"/>
</dbReference>
<feature type="region of interest" description="Disordered" evidence="8">
    <location>
        <begin position="53"/>
        <end position="94"/>
    </location>
</feature>
<dbReference type="InterPro" id="IPR011009">
    <property type="entry name" value="Kinase-like_dom_sf"/>
</dbReference>
<feature type="domain" description="Protein kinase" evidence="9">
    <location>
        <begin position="109"/>
        <end position="394"/>
    </location>
</feature>
<feature type="region of interest" description="Disordered" evidence="8">
    <location>
        <begin position="1"/>
        <end position="27"/>
    </location>
</feature>
<gene>
    <name evidence="10" type="ORF">CVLEPA_LOCUS21576</name>
</gene>
<dbReference type="Gene3D" id="1.10.510.10">
    <property type="entry name" value="Transferase(Phosphotransferase) domain 1"/>
    <property type="match status" value="1"/>
</dbReference>
<evidence type="ECO:0000256" key="5">
    <source>
        <dbReference type="ARBA" id="ARBA00022777"/>
    </source>
</evidence>
<reference evidence="10 11" key="1">
    <citation type="submission" date="2024-02" db="EMBL/GenBank/DDBJ databases">
        <authorList>
            <person name="Daric V."/>
            <person name="Darras S."/>
        </authorList>
    </citation>
    <scope>NUCLEOTIDE SEQUENCE [LARGE SCALE GENOMIC DNA]</scope>
</reference>
<evidence type="ECO:0000256" key="1">
    <source>
        <dbReference type="ARBA" id="ARBA00006692"/>
    </source>
</evidence>
<evidence type="ECO:0000313" key="10">
    <source>
        <dbReference type="EMBL" id="CAK8689596.1"/>
    </source>
</evidence>